<evidence type="ECO:0000313" key="2">
    <source>
        <dbReference type="EMBL" id="CRK74979.1"/>
    </source>
</evidence>
<keyword evidence="1" id="KW-0812">Transmembrane</keyword>
<evidence type="ECO:0000313" key="3">
    <source>
        <dbReference type="Proteomes" id="UP000048949"/>
    </source>
</evidence>
<dbReference type="Pfam" id="PF05751">
    <property type="entry name" value="FixH"/>
    <property type="match status" value="1"/>
</dbReference>
<proteinExistence type="predicted"/>
<evidence type="ECO:0000256" key="1">
    <source>
        <dbReference type="SAM" id="Phobius"/>
    </source>
</evidence>
<dbReference type="AlphaFoldDB" id="A0A0U1NKC7"/>
<sequence>MTQVRPNTATAFTIKGWHVFAVFATAFGIIISVNLTLAFNAVRTFPGLEVKNSYVASQSFNQDRAAQLSLGWSVAAKVQNDELILTIVQDGNPIAPRIEQAIFGCATSVAADQTPQFVHDGTSFRAKVVAGAGNWNLRLKARAEDGTLFQQRIIVETPK</sequence>
<organism evidence="2 3">
    <name type="scientific">Nereida ignava</name>
    <dbReference type="NCBI Taxonomy" id="282199"/>
    <lineage>
        <taxon>Bacteria</taxon>
        <taxon>Pseudomonadati</taxon>
        <taxon>Pseudomonadota</taxon>
        <taxon>Alphaproteobacteria</taxon>
        <taxon>Rhodobacterales</taxon>
        <taxon>Roseobacteraceae</taxon>
        <taxon>Nereida</taxon>
    </lineage>
</organism>
<reference evidence="2 3" key="1">
    <citation type="submission" date="2015-04" db="EMBL/GenBank/DDBJ databases">
        <authorList>
            <person name="Syromyatnikov M.Y."/>
            <person name="Popov V.N."/>
        </authorList>
    </citation>
    <scope>NUCLEOTIDE SEQUENCE [LARGE SCALE GENOMIC DNA]</scope>
    <source>
        <strain evidence="2 3">CECT 5292</strain>
    </source>
</reference>
<gene>
    <name evidence="2" type="ORF">NIG5292_01020</name>
</gene>
<keyword evidence="3" id="KW-1185">Reference proteome</keyword>
<dbReference type="EMBL" id="CVQV01000005">
    <property type="protein sequence ID" value="CRK74979.1"/>
    <property type="molecule type" value="Genomic_DNA"/>
</dbReference>
<protein>
    <submittedName>
        <fullName evidence="2">Putative integral membrane protein linked to a cation pump</fullName>
    </submittedName>
</protein>
<dbReference type="InterPro" id="IPR008620">
    <property type="entry name" value="FixH"/>
</dbReference>
<dbReference type="RefSeq" id="WP_048598410.1">
    <property type="nucleotide sequence ID" value="NZ_CVPC01000005.1"/>
</dbReference>
<accession>A0A0U1NKC7</accession>
<dbReference type="Proteomes" id="UP000048949">
    <property type="component" value="Unassembled WGS sequence"/>
</dbReference>
<keyword evidence="1" id="KW-0472">Membrane</keyword>
<keyword evidence="1" id="KW-1133">Transmembrane helix</keyword>
<dbReference type="OrthoDB" id="1495896at2"/>
<feature type="transmembrane region" description="Helical" evidence="1">
    <location>
        <begin position="20"/>
        <end position="42"/>
    </location>
</feature>
<dbReference type="STRING" id="282199.GCA_001049735_01019"/>
<name>A0A0U1NKC7_9RHOB</name>